<dbReference type="InterPro" id="IPR013766">
    <property type="entry name" value="Thioredoxin_domain"/>
</dbReference>
<dbReference type="OrthoDB" id="8521206at2"/>
<sequence>MILTPDKKIELLKNNDNSFLIACLCAEWCGICREYKSKFHELSEKMTEHYFYWIDVEENIDLINDEDITDFPTILIQNRRKIFFLGPVNTNINRLIKIIGNINLNDQNISTNIPNIWEKLEKN</sequence>
<dbReference type="PATRIC" id="fig|1208919.3.peg.524"/>
<dbReference type="InterPro" id="IPR036249">
    <property type="entry name" value="Thioredoxin-like_sf"/>
</dbReference>
<organism evidence="2 3">
    <name type="scientific">Candidatus Kinetoplastidibacterium desouzai TCC079E</name>
    <dbReference type="NCBI Taxonomy" id="1208919"/>
    <lineage>
        <taxon>Bacteria</taxon>
        <taxon>Pseudomonadati</taxon>
        <taxon>Pseudomonadota</taxon>
        <taxon>Betaproteobacteria</taxon>
        <taxon>Candidatus Kinetoplastidibacterium</taxon>
    </lineage>
</organism>
<dbReference type="CDD" id="cd02947">
    <property type="entry name" value="TRX_family"/>
    <property type="match status" value="1"/>
</dbReference>
<evidence type="ECO:0000259" key="1">
    <source>
        <dbReference type="Pfam" id="PF00085"/>
    </source>
</evidence>
<reference evidence="2 3" key="1">
    <citation type="journal article" date="2013" name="Genome Biol. Evol.">
        <title>Genome evolution and phylogenomic analysis of candidatus kinetoplastibacterium, the betaproteobacterial endosymbionts of strigomonas and angomonas.</title>
        <authorList>
            <person name="Alves J.M."/>
            <person name="Serrano M.G."/>
            <person name="Maia da Silva F."/>
            <person name="Voegtly L.J."/>
            <person name="Matveyev A.V."/>
            <person name="Teixeira M.M."/>
            <person name="Camargo E.P."/>
            <person name="Buck G.A."/>
        </authorList>
    </citation>
    <scope>NUCLEOTIDE SEQUENCE [LARGE SCALE GENOMIC DNA]</scope>
    <source>
        <strain evidence="2 3">TCC079E</strain>
    </source>
</reference>
<dbReference type="eggNOG" id="COG0526">
    <property type="taxonomic scope" value="Bacteria"/>
</dbReference>
<proteinExistence type="predicted"/>
<name>M1L2V4_9PROT</name>
<protein>
    <submittedName>
        <fullName evidence="2">Thiol-disulfide isomerase</fullName>
    </submittedName>
</protein>
<evidence type="ECO:0000313" key="2">
    <source>
        <dbReference type="EMBL" id="AGF47083.1"/>
    </source>
</evidence>
<evidence type="ECO:0000313" key="3">
    <source>
        <dbReference type="Proteomes" id="UP000011547"/>
    </source>
</evidence>
<dbReference type="Proteomes" id="UP000011547">
    <property type="component" value="Chromosome"/>
</dbReference>
<dbReference type="SUPFAM" id="SSF52833">
    <property type="entry name" value="Thioredoxin-like"/>
    <property type="match status" value="1"/>
</dbReference>
<dbReference type="RefSeq" id="WP_015396494.1">
    <property type="nucleotide sequence ID" value="NC_020294.1"/>
</dbReference>
<dbReference type="Pfam" id="PF00085">
    <property type="entry name" value="Thioredoxin"/>
    <property type="match status" value="1"/>
</dbReference>
<dbReference type="STRING" id="1208919.CDSE_0832"/>
<dbReference type="EMBL" id="CP003803">
    <property type="protein sequence ID" value="AGF47083.1"/>
    <property type="molecule type" value="Genomic_DNA"/>
</dbReference>
<dbReference type="HOGENOM" id="CLU_141074_0_0_4"/>
<dbReference type="KEGG" id="kde:CDSE_0832"/>
<feature type="domain" description="Thioredoxin" evidence="1">
    <location>
        <begin position="11"/>
        <end position="79"/>
    </location>
</feature>
<dbReference type="Gene3D" id="3.40.30.10">
    <property type="entry name" value="Glutaredoxin"/>
    <property type="match status" value="1"/>
</dbReference>
<keyword evidence="2" id="KW-0413">Isomerase</keyword>
<dbReference type="GO" id="GO:0016853">
    <property type="term" value="F:isomerase activity"/>
    <property type="evidence" value="ECO:0007669"/>
    <property type="project" value="UniProtKB-KW"/>
</dbReference>
<keyword evidence="3" id="KW-1185">Reference proteome</keyword>
<gene>
    <name evidence="2" type="ORF">CDSE_0832</name>
</gene>
<accession>M1L2V4</accession>
<dbReference type="AlphaFoldDB" id="M1L2V4"/>